<feature type="transmembrane region" description="Helical" evidence="1">
    <location>
        <begin position="9"/>
        <end position="27"/>
    </location>
</feature>
<keyword evidence="1" id="KW-0812">Transmembrane</keyword>
<comment type="caution">
    <text evidence="2">The sequence shown here is derived from an EMBL/GenBank/DDBJ whole genome shotgun (WGS) entry which is preliminary data.</text>
</comment>
<dbReference type="RefSeq" id="WP_311020065.1">
    <property type="nucleotide sequence ID" value="NZ_JAUHGG010000003.1"/>
</dbReference>
<name>A0AAW8Q0L6_VIBPH</name>
<gene>
    <name evidence="2" type="ORF">QX249_11020</name>
</gene>
<protein>
    <recommendedName>
        <fullName evidence="4">Lipoprotein</fullName>
    </recommendedName>
</protein>
<dbReference type="AlphaFoldDB" id="A0AAW8Q0L6"/>
<accession>A0AAW8Q0L6</accession>
<reference evidence="2" key="1">
    <citation type="submission" date="2023-06" db="EMBL/GenBank/DDBJ databases">
        <title>Genomic Diversity of Vibrio spp. and Metagenomic Analysis of Pathogens in Florida Gulf Coastal Waters Following Hurricane Ian.</title>
        <authorList>
            <person name="Brumfield K.D."/>
        </authorList>
    </citation>
    <scope>NUCLEOTIDE SEQUENCE</scope>
    <source>
        <strain evidence="2">WBS2B-138</strain>
    </source>
</reference>
<evidence type="ECO:0000313" key="2">
    <source>
        <dbReference type="EMBL" id="MDS1821194.1"/>
    </source>
</evidence>
<dbReference type="EMBL" id="JAUHGG010000003">
    <property type="protein sequence ID" value="MDS1821194.1"/>
    <property type="molecule type" value="Genomic_DNA"/>
</dbReference>
<evidence type="ECO:0008006" key="4">
    <source>
        <dbReference type="Google" id="ProtNLM"/>
    </source>
</evidence>
<sequence length="187" mass="20624">MRVSILKNLALGLVAVGIGVVVGFNIYKSKVPEANTIMVGELANKVLDAYRSKTTEEQLKRLAEVSIADYRHIADAVITTDKGKLELRIKTLDDREYACSAKLALQHLNVKGSSEAEVKANGIVADFSYKSGVTKLKEALDKICGEGGVFPIGTEIRYVFNSRGMDGMYEWKKPTEEVKTKLKVINR</sequence>
<organism evidence="2 3">
    <name type="scientific">Vibrio parahaemolyticus</name>
    <dbReference type="NCBI Taxonomy" id="670"/>
    <lineage>
        <taxon>Bacteria</taxon>
        <taxon>Pseudomonadati</taxon>
        <taxon>Pseudomonadota</taxon>
        <taxon>Gammaproteobacteria</taxon>
        <taxon>Vibrionales</taxon>
        <taxon>Vibrionaceae</taxon>
        <taxon>Vibrio</taxon>
    </lineage>
</organism>
<evidence type="ECO:0000313" key="3">
    <source>
        <dbReference type="Proteomes" id="UP001253193"/>
    </source>
</evidence>
<evidence type="ECO:0000256" key="1">
    <source>
        <dbReference type="SAM" id="Phobius"/>
    </source>
</evidence>
<keyword evidence="1" id="KW-1133">Transmembrane helix</keyword>
<proteinExistence type="predicted"/>
<dbReference type="Proteomes" id="UP001253193">
    <property type="component" value="Unassembled WGS sequence"/>
</dbReference>
<keyword evidence="1" id="KW-0472">Membrane</keyword>